<reference evidence="18 19" key="1">
    <citation type="submission" date="2019-11" db="EMBL/GenBank/DDBJ databases">
        <title>Characterisation of Fundicoccus ignavus gen. nov. sp. nov., a novel genus of the family Aerococcaceae from bulk tank milk.</title>
        <authorList>
            <person name="Siebert A."/>
            <person name="Huptas C."/>
            <person name="Wenning M."/>
            <person name="Scherer S."/>
            <person name="Doll E.V."/>
        </authorList>
    </citation>
    <scope>NUCLEOTIDE SEQUENCE [LARGE SCALE GENOMIC DNA]</scope>
    <source>
        <strain evidence="18 19">DSM 109652</strain>
    </source>
</reference>
<evidence type="ECO:0000256" key="5">
    <source>
        <dbReference type="ARBA" id="ARBA00020367"/>
    </source>
</evidence>
<name>A0A844CKR9_9LACT</name>
<evidence type="ECO:0000256" key="14">
    <source>
        <dbReference type="ARBA" id="ARBA00049057"/>
    </source>
</evidence>
<comment type="pathway">
    <text evidence="2 15">Purine metabolism; IMP biosynthesis via de novo pathway; 5-amino-1-(5-phospho-D-ribosyl)imidazole from N(2)-formyl-N(1)-(5-phospho-D-ribosyl)glycinamide: step 2/2.</text>
</comment>
<evidence type="ECO:0000256" key="10">
    <source>
        <dbReference type="ARBA" id="ARBA00022840"/>
    </source>
</evidence>
<dbReference type="InterPro" id="IPR036921">
    <property type="entry name" value="PurM-like_N_sf"/>
</dbReference>
<dbReference type="GO" id="GO:0005829">
    <property type="term" value="C:cytosol"/>
    <property type="evidence" value="ECO:0007669"/>
    <property type="project" value="TreeGrafter"/>
</dbReference>
<organism evidence="18 19">
    <name type="scientific">Fundicoccus ignavus</name>
    <dbReference type="NCBI Taxonomy" id="2664442"/>
    <lineage>
        <taxon>Bacteria</taxon>
        <taxon>Bacillati</taxon>
        <taxon>Bacillota</taxon>
        <taxon>Bacilli</taxon>
        <taxon>Lactobacillales</taxon>
        <taxon>Aerococcaceae</taxon>
        <taxon>Fundicoccus</taxon>
    </lineage>
</organism>
<gene>
    <name evidence="15" type="primary">purM</name>
    <name evidence="18" type="ORF">GF867_12545</name>
</gene>
<dbReference type="InterPro" id="IPR016188">
    <property type="entry name" value="PurM-like_N"/>
</dbReference>
<keyword evidence="6 15" id="KW-0963">Cytoplasm</keyword>
<comment type="subcellular location">
    <subcellularLocation>
        <location evidence="1 15">Cytoplasm</location>
    </subcellularLocation>
</comment>
<dbReference type="Pfam" id="PF02769">
    <property type="entry name" value="AIRS_C"/>
    <property type="match status" value="1"/>
</dbReference>
<proteinExistence type="inferred from homology"/>
<evidence type="ECO:0000256" key="2">
    <source>
        <dbReference type="ARBA" id="ARBA00004686"/>
    </source>
</evidence>
<dbReference type="AlphaFoldDB" id="A0A844CKR9"/>
<dbReference type="InterPro" id="IPR004733">
    <property type="entry name" value="PurM_cligase"/>
</dbReference>
<dbReference type="FunFam" id="3.30.1330.10:FF:000001">
    <property type="entry name" value="Phosphoribosylformylglycinamidine cyclo-ligase"/>
    <property type="match status" value="1"/>
</dbReference>
<sequence>MSNAYQQSGVDIEKGYEAVNRMKKHVGRTMRPEVMNQLGSFGALFRLNNQAFEQPVLVSGTDGVGTKVLLAQASGRLDTIGIDCVAMCVNDILAQGAQPLFFLDYLAVGTAEPEKIEAIVAGVAEGCVQAGAALVGGETAEMPDLYAQDEFDLAGFCVGVADEKNILDGTQVSEGDLLIGLPSSGIHSNGYSLVRKLFFKDNHYDFEHVLSDGQTLLDHLLTPTRIYVQEVLPLVEKQLVKGLAHITGGGFYENVPRMFNKPLTAVIDTQAWETPLIFQELQNLGKITFDEMFNIFNMGMGMVMAVSPENSEAVLSQLPGAVVIGKMAKQTTNDEVVHLLIKEEEA</sequence>
<dbReference type="InterPro" id="IPR036676">
    <property type="entry name" value="PurM-like_C_sf"/>
</dbReference>
<keyword evidence="10 15" id="KW-0067">ATP-binding</keyword>
<dbReference type="PANTHER" id="PTHR10520">
    <property type="entry name" value="TRIFUNCTIONAL PURINE BIOSYNTHETIC PROTEIN ADENOSINE-3-RELATED"/>
    <property type="match status" value="1"/>
</dbReference>
<dbReference type="Proteomes" id="UP000440066">
    <property type="component" value="Unassembled WGS sequence"/>
</dbReference>
<evidence type="ECO:0000259" key="16">
    <source>
        <dbReference type="Pfam" id="PF00586"/>
    </source>
</evidence>
<feature type="domain" description="PurM-like C-terminal" evidence="17">
    <location>
        <begin position="174"/>
        <end position="331"/>
    </location>
</feature>
<dbReference type="NCBIfam" id="TIGR00878">
    <property type="entry name" value="purM"/>
    <property type="match status" value="1"/>
</dbReference>
<evidence type="ECO:0000256" key="15">
    <source>
        <dbReference type="HAMAP-Rule" id="MF_00741"/>
    </source>
</evidence>
<keyword evidence="8 15" id="KW-0547">Nucleotide-binding</keyword>
<evidence type="ECO:0000259" key="17">
    <source>
        <dbReference type="Pfam" id="PF02769"/>
    </source>
</evidence>
<dbReference type="SUPFAM" id="SSF55326">
    <property type="entry name" value="PurM N-terminal domain-like"/>
    <property type="match status" value="1"/>
</dbReference>
<evidence type="ECO:0000256" key="3">
    <source>
        <dbReference type="ARBA" id="ARBA00010280"/>
    </source>
</evidence>
<evidence type="ECO:0000256" key="12">
    <source>
        <dbReference type="ARBA" id="ARBA00032931"/>
    </source>
</evidence>
<evidence type="ECO:0000256" key="6">
    <source>
        <dbReference type="ARBA" id="ARBA00022490"/>
    </source>
</evidence>
<dbReference type="EMBL" id="WJQT01000028">
    <property type="protein sequence ID" value="MRJ48375.1"/>
    <property type="molecule type" value="Genomic_DNA"/>
</dbReference>
<keyword evidence="9 15" id="KW-0658">Purine biosynthesis</keyword>
<evidence type="ECO:0000256" key="9">
    <source>
        <dbReference type="ARBA" id="ARBA00022755"/>
    </source>
</evidence>
<evidence type="ECO:0000256" key="8">
    <source>
        <dbReference type="ARBA" id="ARBA00022741"/>
    </source>
</evidence>
<comment type="similarity">
    <text evidence="3 15">Belongs to the AIR synthase family.</text>
</comment>
<comment type="caution">
    <text evidence="18">The sequence shown here is derived from an EMBL/GenBank/DDBJ whole genome shotgun (WGS) entry which is preliminary data.</text>
</comment>
<evidence type="ECO:0000256" key="1">
    <source>
        <dbReference type="ARBA" id="ARBA00004496"/>
    </source>
</evidence>
<dbReference type="PANTHER" id="PTHR10520:SF12">
    <property type="entry name" value="TRIFUNCTIONAL PURINE BIOSYNTHETIC PROTEIN ADENOSINE-3"/>
    <property type="match status" value="1"/>
</dbReference>
<evidence type="ECO:0000256" key="7">
    <source>
        <dbReference type="ARBA" id="ARBA00022598"/>
    </source>
</evidence>
<dbReference type="GO" id="GO:0004637">
    <property type="term" value="F:phosphoribosylamine-glycine ligase activity"/>
    <property type="evidence" value="ECO:0007669"/>
    <property type="project" value="TreeGrafter"/>
</dbReference>
<comment type="catalytic activity">
    <reaction evidence="14 15">
        <text>2-formamido-N(1)-(5-O-phospho-beta-D-ribosyl)acetamidine + ATP = 5-amino-1-(5-phospho-beta-D-ribosyl)imidazole + ADP + phosphate + H(+)</text>
        <dbReference type="Rhea" id="RHEA:23032"/>
        <dbReference type="ChEBI" id="CHEBI:15378"/>
        <dbReference type="ChEBI" id="CHEBI:30616"/>
        <dbReference type="ChEBI" id="CHEBI:43474"/>
        <dbReference type="ChEBI" id="CHEBI:137981"/>
        <dbReference type="ChEBI" id="CHEBI:147287"/>
        <dbReference type="ChEBI" id="CHEBI:456216"/>
        <dbReference type="EC" id="6.3.3.1"/>
    </reaction>
</comment>
<feature type="domain" description="PurM-like N-terminal" evidence="16">
    <location>
        <begin position="56"/>
        <end position="161"/>
    </location>
</feature>
<dbReference type="Pfam" id="PF00586">
    <property type="entry name" value="AIRS"/>
    <property type="match status" value="1"/>
</dbReference>
<dbReference type="EC" id="6.3.3.1" evidence="4 15"/>
<evidence type="ECO:0000256" key="13">
    <source>
        <dbReference type="ARBA" id="ARBA00033093"/>
    </source>
</evidence>
<evidence type="ECO:0000256" key="11">
    <source>
        <dbReference type="ARBA" id="ARBA00031908"/>
    </source>
</evidence>
<protein>
    <recommendedName>
        <fullName evidence="5 15">Phosphoribosylformylglycinamidine cyclo-ligase</fullName>
        <ecNumber evidence="4 15">6.3.3.1</ecNumber>
    </recommendedName>
    <alternativeName>
        <fullName evidence="12 15">AIR synthase</fullName>
    </alternativeName>
    <alternativeName>
        <fullName evidence="13 15">AIRS</fullName>
    </alternativeName>
    <alternativeName>
        <fullName evidence="11 15">Phosphoribosyl-aminoimidazole synthetase</fullName>
    </alternativeName>
</protein>
<keyword evidence="7 15" id="KW-0436">Ligase</keyword>
<dbReference type="GO" id="GO:0004641">
    <property type="term" value="F:phosphoribosylformylglycinamidine cyclo-ligase activity"/>
    <property type="evidence" value="ECO:0007669"/>
    <property type="project" value="UniProtKB-UniRule"/>
</dbReference>
<dbReference type="HAMAP" id="MF_00741">
    <property type="entry name" value="AIRS"/>
    <property type="match status" value="1"/>
</dbReference>
<dbReference type="GO" id="GO:0006189">
    <property type="term" value="P:'de novo' IMP biosynthetic process"/>
    <property type="evidence" value="ECO:0007669"/>
    <property type="project" value="UniProtKB-UniRule"/>
</dbReference>
<evidence type="ECO:0000256" key="4">
    <source>
        <dbReference type="ARBA" id="ARBA00013047"/>
    </source>
</evidence>
<dbReference type="InterPro" id="IPR010918">
    <property type="entry name" value="PurM-like_C_dom"/>
</dbReference>
<dbReference type="FunFam" id="3.90.650.10:FF:000011">
    <property type="entry name" value="Phosphoribosylformylglycinamidine cyclo-ligase"/>
    <property type="match status" value="1"/>
</dbReference>
<evidence type="ECO:0000313" key="19">
    <source>
        <dbReference type="Proteomes" id="UP000440066"/>
    </source>
</evidence>
<dbReference type="GO" id="GO:0046084">
    <property type="term" value="P:adenine biosynthetic process"/>
    <property type="evidence" value="ECO:0007669"/>
    <property type="project" value="TreeGrafter"/>
</dbReference>
<dbReference type="CDD" id="cd02196">
    <property type="entry name" value="PurM"/>
    <property type="match status" value="1"/>
</dbReference>
<dbReference type="Gene3D" id="3.30.1330.10">
    <property type="entry name" value="PurM-like, N-terminal domain"/>
    <property type="match status" value="1"/>
</dbReference>
<dbReference type="UniPathway" id="UPA00074">
    <property type="reaction ID" value="UER00129"/>
</dbReference>
<dbReference type="RefSeq" id="WP_153833423.1">
    <property type="nucleotide sequence ID" value="NZ_WJQT01000028.1"/>
</dbReference>
<dbReference type="GO" id="GO:0005524">
    <property type="term" value="F:ATP binding"/>
    <property type="evidence" value="ECO:0007669"/>
    <property type="project" value="UniProtKB-KW"/>
</dbReference>
<dbReference type="SUPFAM" id="SSF56042">
    <property type="entry name" value="PurM C-terminal domain-like"/>
    <property type="match status" value="1"/>
</dbReference>
<accession>A0A844CKR9</accession>
<dbReference type="Gene3D" id="3.90.650.10">
    <property type="entry name" value="PurM-like C-terminal domain"/>
    <property type="match status" value="1"/>
</dbReference>
<evidence type="ECO:0000313" key="18">
    <source>
        <dbReference type="EMBL" id="MRJ48375.1"/>
    </source>
</evidence>